<dbReference type="Pfam" id="PF07238">
    <property type="entry name" value="PilZ"/>
    <property type="match status" value="1"/>
</dbReference>
<accession>A0A0K2G863</accession>
<feature type="compositionally biased region" description="Polar residues" evidence="1">
    <location>
        <begin position="52"/>
        <end position="62"/>
    </location>
</feature>
<protein>
    <recommendedName>
        <fullName evidence="2">PilZ domain-containing protein</fullName>
    </recommendedName>
</protein>
<dbReference type="RefSeq" id="WP_053378447.1">
    <property type="nucleotide sequence ID" value="NZ_CP011801.1"/>
</dbReference>
<dbReference type="AlphaFoldDB" id="A0A0K2G863"/>
<dbReference type="EMBL" id="CP011801">
    <property type="protein sequence ID" value="ALA57044.1"/>
    <property type="molecule type" value="Genomic_DNA"/>
</dbReference>
<organism evidence="3 4">
    <name type="scientific">Nitrospira moscoviensis</name>
    <dbReference type="NCBI Taxonomy" id="42253"/>
    <lineage>
        <taxon>Bacteria</taxon>
        <taxon>Pseudomonadati</taxon>
        <taxon>Nitrospirota</taxon>
        <taxon>Nitrospiria</taxon>
        <taxon>Nitrospirales</taxon>
        <taxon>Nitrospiraceae</taxon>
        <taxon>Nitrospira</taxon>
    </lineage>
</organism>
<keyword evidence="4" id="KW-1185">Reference proteome</keyword>
<gene>
    <name evidence="3" type="ORF">NITMOv2_0608</name>
</gene>
<evidence type="ECO:0000313" key="3">
    <source>
        <dbReference type="EMBL" id="ALA57044.1"/>
    </source>
</evidence>
<name>A0A0K2G863_NITMO</name>
<dbReference type="KEGG" id="nmv:NITMOv2_0608"/>
<dbReference type="OrthoDB" id="9796975at2"/>
<feature type="domain" description="PilZ" evidence="2">
    <location>
        <begin position="75"/>
        <end position="165"/>
    </location>
</feature>
<sequence>MTEQRELFRISIHGKGSDRRRGETTVCEIYDLTEKGLQIVTETPPRRAVSPPTRNSRSQSLPRTLARMEPARPYTRAHYRLAVSYPAMFCDQAVIGEGIVTNLSVFGCTIQCREAVPTNRRLLLRLILPDQRESLPIDVAEVRWVKDNQVGLQFHHLERTADLRLHGFVWDRMLERLQTLAHQLTSS</sequence>
<dbReference type="GO" id="GO:0035438">
    <property type="term" value="F:cyclic-di-GMP binding"/>
    <property type="evidence" value="ECO:0007669"/>
    <property type="project" value="InterPro"/>
</dbReference>
<evidence type="ECO:0000259" key="2">
    <source>
        <dbReference type="Pfam" id="PF07238"/>
    </source>
</evidence>
<evidence type="ECO:0000256" key="1">
    <source>
        <dbReference type="SAM" id="MobiDB-lite"/>
    </source>
</evidence>
<dbReference type="Gene3D" id="2.40.10.220">
    <property type="entry name" value="predicted glycosyltransferase like domains"/>
    <property type="match status" value="1"/>
</dbReference>
<proteinExistence type="predicted"/>
<dbReference type="InterPro" id="IPR009875">
    <property type="entry name" value="PilZ_domain"/>
</dbReference>
<reference evidence="3 4" key="1">
    <citation type="journal article" date="2015" name="Proc. Natl. Acad. Sci. U.S.A.">
        <title>Expanded metabolic versatility of ubiquitous nitrite-oxidizing bacteria from the genus Nitrospira.</title>
        <authorList>
            <person name="Koch H."/>
            <person name="Lucker S."/>
            <person name="Albertsen M."/>
            <person name="Kitzinger K."/>
            <person name="Herbold C."/>
            <person name="Spieck E."/>
            <person name="Nielsen P.H."/>
            <person name="Wagner M."/>
            <person name="Daims H."/>
        </authorList>
    </citation>
    <scope>NUCLEOTIDE SEQUENCE [LARGE SCALE GENOMIC DNA]</scope>
    <source>
        <strain evidence="3 4">NSP M-1</strain>
    </source>
</reference>
<dbReference type="PATRIC" id="fig|42253.5.peg.602"/>
<feature type="region of interest" description="Disordered" evidence="1">
    <location>
        <begin position="43"/>
        <end position="62"/>
    </location>
</feature>
<dbReference type="Proteomes" id="UP000069205">
    <property type="component" value="Chromosome"/>
</dbReference>
<dbReference type="SUPFAM" id="SSF141371">
    <property type="entry name" value="PilZ domain-like"/>
    <property type="match status" value="1"/>
</dbReference>
<evidence type="ECO:0000313" key="4">
    <source>
        <dbReference type="Proteomes" id="UP000069205"/>
    </source>
</evidence>